<name>A0ABQ7UK21_SOLTU</name>
<comment type="caution">
    <text evidence="2">The sequence shown here is derived from an EMBL/GenBank/DDBJ whole genome shotgun (WGS) entry which is preliminary data.</text>
</comment>
<gene>
    <name evidence="2" type="ORF">KY290_029188</name>
</gene>
<feature type="transmembrane region" description="Helical" evidence="1">
    <location>
        <begin position="37"/>
        <end position="62"/>
    </location>
</feature>
<keyword evidence="1" id="KW-1133">Transmembrane helix</keyword>
<keyword evidence="3" id="KW-1185">Reference proteome</keyword>
<evidence type="ECO:0000313" key="3">
    <source>
        <dbReference type="Proteomes" id="UP000826656"/>
    </source>
</evidence>
<keyword evidence="1" id="KW-0472">Membrane</keyword>
<accession>A0ABQ7UK21</accession>
<proteinExistence type="predicted"/>
<protein>
    <submittedName>
        <fullName evidence="2">Uncharacterized protein</fullName>
    </submittedName>
</protein>
<evidence type="ECO:0000256" key="1">
    <source>
        <dbReference type="SAM" id="Phobius"/>
    </source>
</evidence>
<reference evidence="2 3" key="1">
    <citation type="journal article" date="2021" name="bioRxiv">
        <title>Chromosome-scale and haplotype-resolved genome assembly of a tetraploid potato cultivar.</title>
        <authorList>
            <person name="Sun H."/>
            <person name="Jiao W.-B."/>
            <person name="Krause K."/>
            <person name="Campoy J.A."/>
            <person name="Goel M."/>
            <person name="Folz-Donahue K."/>
            <person name="Kukat C."/>
            <person name="Huettel B."/>
            <person name="Schneeberger K."/>
        </authorList>
    </citation>
    <scope>NUCLEOTIDE SEQUENCE [LARGE SCALE GENOMIC DNA]</scope>
    <source>
        <strain evidence="2">SolTubOtavaFocal</strain>
        <tissue evidence="2">Leaves</tissue>
    </source>
</reference>
<dbReference type="EMBL" id="JAIVGD010000019">
    <property type="protein sequence ID" value="KAH0749956.1"/>
    <property type="molecule type" value="Genomic_DNA"/>
</dbReference>
<organism evidence="2 3">
    <name type="scientific">Solanum tuberosum</name>
    <name type="common">Potato</name>
    <dbReference type="NCBI Taxonomy" id="4113"/>
    <lineage>
        <taxon>Eukaryota</taxon>
        <taxon>Viridiplantae</taxon>
        <taxon>Streptophyta</taxon>
        <taxon>Embryophyta</taxon>
        <taxon>Tracheophyta</taxon>
        <taxon>Spermatophyta</taxon>
        <taxon>Magnoliopsida</taxon>
        <taxon>eudicotyledons</taxon>
        <taxon>Gunneridae</taxon>
        <taxon>Pentapetalae</taxon>
        <taxon>asterids</taxon>
        <taxon>lamiids</taxon>
        <taxon>Solanales</taxon>
        <taxon>Solanaceae</taxon>
        <taxon>Solanoideae</taxon>
        <taxon>Solaneae</taxon>
        <taxon>Solanum</taxon>
    </lineage>
</organism>
<sequence>MDVLDRFQRPWQATWRDPATARMVLGWKRHWNSTAGAVLICCYLIQLLGAAVNVGEVLGFLLRKIGPGRGRNGLRWWAAGLERYWAD</sequence>
<dbReference type="Proteomes" id="UP000826656">
    <property type="component" value="Unassembled WGS sequence"/>
</dbReference>
<evidence type="ECO:0000313" key="2">
    <source>
        <dbReference type="EMBL" id="KAH0749956.1"/>
    </source>
</evidence>
<keyword evidence="1" id="KW-0812">Transmembrane</keyword>